<feature type="region of interest" description="Disordered" evidence="1">
    <location>
        <begin position="21"/>
        <end position="81"/>
    </location>
</feature>
<dbReference type="RefSeq" id="WP_018706520.1">
    <property type="nucleotide sequence ID" value="NZ_BOQT01000002.1"/>
</dbReference>
<evidence type="ECO:0000256" key="2">
    <source>
        <dbReference type="SAM" id="SignalP"/>
    </source>
</evidence>
<accession>A0ABQ4K1F7</accession>
<dbReference type="Proteomes" id="UP000680279">
    <property type="component" value="Unassembled WGS sequence"/>
</dbReference>
<keyword evidence="4" id="KW-1185">Reference proteome</keyword>
<organism evidence="3 4">
    <name type="scientific">Siminovitchia fordii</name>
    <dbReference type="NCBI Taxonomy" id="254759"/>
    <lineage>
        <taxon>Bacteria</taxon>
        <taxon>Bacillati</taxon>
        <taxon>Bacillota</taxon>
        <taxon>Bacilli</taxon>
        <taxon>Bacillales</taxon>
        <taxon>Bacillaceae</taxon>
        <taxon>Siminovitchia</taxon>
    </lineage>
</organism>
<evidence type="ECO:0008006" key="5">
    <source>
        <dbReference type="Google" id="ProtNLM"/>
    </source>
</evidence>
<name>A0ABQ4K1F7_9BACI</name>
<evidence type="ECO:0000313" key="3">
    <source>
        <dbReference type="EMBL" id="GIN19481.1"/>
    </source>
</evidence>
<reference evidence="3 4" key="1">
    <citation type="submission" date="2021-03" db="EMBL/GenBank/DDBJ databases">
        <title>Antimicrobial resistance genes in bacteria isolated from Japanese honey, and their potential for conferring macrolide and lincosamide resistance in the American foulbrood pathogen Paenibacillus larvae.</title>
        <authorList>
            <person name="Okamoto M."/>
            <person name="Kumagai M."/>
            <person name="Kanamori H."/>
            <person name="Takamatsu D."/>
        </authorList>
    </citation>
    <scope>NUCLEOTIDE SEQUENCE [LARGE SCALE GENOMIC DNA]</scope>
    <source>
        <strain evidence="3 4">J1TS3</strain>
    </source>
</reference>
<proteinExistence type="predicted"/>
<feature type="compositionally biased region" description="Basic and acidic residues" evidence="1">
    <location>
        <begin position="52"/>
        <end position="69"/>
    </location>
</feature>
<gene>
    <name evidence="3" type="ORF">J1TS3_06150</name>
</gene>
<feature type="chain" id="PRO_5045906742" description="Lipoprotein" evidence="2">
    <location>
        <begin position="24"/>
        <end position="188"/>
    </location>
</feature>
<evidence type="ECO:0000313" key="4">
    <source>
        <dbReference type="Proteomes" id="UP000680279"/>
    </source>
</evidence>
<sequence>MKYFAFILLGVLVMLTAACSSKTDPPASVKETTEVEKGSSSKKEEETEQEKEDGMISEDSKKETNKSDENSENQDDEAYIHPELANNAKYIEVMNGIHEKPNQLAVTKEEQFAAVTKLFLLNPEVLDVKSRGLALSDAQLGDGTKLIYLAAVGEGMGAFYFYHPGMDEIATETNAEEVFGESPEVIYE</sequence>
<feature type="compositionally biased region" description="Basic and acidic residues" evidence="1">
    <location>
        <begin position="31"/>
        <end position="45"/>
    </location>
</feature>
<dbReference type="PROSITE" id="PS51257">
    <property type="entry name" value="PROKAR_LIPOPROTEIN"/>
    <property type="match status" value="1"/>
</dbReference>
<feature type="signal peptide" evidence="2">
    <location>
        <begin position="1"/>
        <end position="23"/>
    </location>
</feature>
<keyword evidence="2" id="KW-0732">Signal</keyword>
<comment type="caution">
    <text evidence="3">The sequence shown here is derived from an EMBL/GenBank/DDBJ whole genome shotgun (WGS) entry which is preliminary data.</text>
</comment>
<protein>
    <recommendedName>
        <fullName evidence="5">Lipoprotein</fullName>
    </recommendedName>
</protein>
<dbReference type="EMBL" id="BOQT01000002">
    <property type="protein sequence ID" value="GIN19481.1"/>
    <property type="molecule type" value="Genomic_DNA"/>
</dbReference>
<evidence type="ECO:0000256" key="1">
    <source>
        <dbReference type="SAM" id="MobiDB-lite"/>
    </source>
</evidence>